<evidence type="ECO:0000256" key="1">
    <source>
        <dbReference type="ARBA" id="ARBA00022448"/>
    </source>
</evidence>
<dbReference type="AlphaFoldDB" id="A0A8J3QYI6"/>
<dbReference type="GO" id="GO:0015418">
    <property type="term" value="F:ABC-type quaternary ammonium compound transporting activity"/>
    <property type="evidence" value="ECO:0007669"/>
    <property type="project" value="UniProtKB-EC"/>
</dbReference>
<comment type="caution">
    <text evidence="7">The sequence shown here is derived from an EMBL/GenBank/DDBJ whole genome shotgun (WGS) entry which is preliminary data.</text>
</comment>
<dbReference type="GO" id="GO:0043190">
    <property type="term" value="C:ATP-binding cassette (ABC) transporter complex"/>
    <property type="evidence" value="ECO:0007669"/>
    <property type="project" value="InterPro"/>
</dbReference>
<dbReference type="PANTHER" id="PTHR42781">
    <property type="entry name" value="SPERMIDINE/PUTRESCINE IMPORT ATP-BINDING PROTEIN POTA"/>
    <property type="match status" value="1"/>
</dbReference>
<dbReference type="Pfam" id="PF00005">
    <property type="entry name" value="ABC_tran"/>
    <property type="match status" value="1"/>
</dbReference>
<feature type="domain" description="ABC transporter" evidence="6">
    <location>
        <begin position="76"/>
        <end position="312"/>
    </location>
</feature>
<evidence type="ECO:0000256" key="2">
    <source>
        <dbReference type="ARBA" id="ARBA00022741"/>
    </source>
</evidence>
<feature type="region of interest" description="Disordered" evidence="5">
    <location>
        <begin position="1"/>
        <end position="32"/>
    </location>
</feature>
<dbReference type="InterPro" id="IPR003593">
    <property type="entry name" value="AAA+_ATPase"/>
</dbReference>
<dbReference type="InterPro" id="IPR003439">
    <property type="entry name" value="ABC_transporter-like_ATP-bd"/>
</dbReference>
<keyword evidence="8" id="KW-1185">Reference proteome</keyword>
<keyword evidence="1" id="KW-0813">Transport</keyword>
<proteinExistence type="predicted"/>
<dbReference type="InterPro" id="IPR017871">
    <property type="entry name" value="ABC_transporter-like_CS"/>
</dbReference>
<evidence type="ECO:0000313" key="8">
    <source>
        <dbReference type="Proteomes" id="UP000642748"/>
    </source>
</evidence>
<dbReference type="EC" id="7.6.2.9" evidence="4"/>
<dbReference type="GO" id="GO:0005524">
    <property type="term" value="F:ATP binding"/>
    <property type="evidence" value="ECO:0007669"/>
    <property type="project" value="UniProtKB-KW"/>
</dbReference>
<evidence type="ECO:0000256" key="3">
    <source>
        <dbReference type="ARBA" id="ARBA00022840"/>
    </source>
</evidence>
<accession>A0A8J3QYI6</accession>
<evidence type="ECO:0000313" key="7">
    <source>
        <dbReference type="EMBL" id="GIH19755.1"/>
    </source>
</evidence>
<dbReference type="PROSITE" id="PS50893">
    <property type="entry name" value="ABC_TRANSPORTER_2"/>
    <property type="match status" value="1"/>
</dbReference>
<evidence type="ECO:0000256" key="5">
    <source>
        <dbReference type="SAM" id="MobiDB-lite"/>
    </source>
</evidence>
<dbReference type="Gene3D" id="3.40.50.300">
    <property type="entry name" value="P-loop containing nucleotide triphosphate hydrolases"/>
    <property type="match status" value="1"/>
</dbReference>
<dbReference type="SMART" id="SM00382">
    <property type="entry name" value="AAA"/>
    <property type="match status" value="1"/>
</dbReference>
<dbReference type="EMBL" id="BONZ01000084">
    <property type="protein sequence ID" value="GIH19755.1"/>
    <property type="molecule type" value="Genomic_DNA"/>
</dbReference>
<sequence length="439" mass="47835">MIASAGRPTSGRPAPPPLDDQDRPNRPGFRPGRWVAEEEFMVMVPETGGPAKSAVADQRGKSPEPTSPAADARTHLRLEGVSRYFGHEAAVNHINLDIKRGEIFALLGASGCGKSTTLRMIAGLEPVDEGQIVMGDRVLADARTRKSLAPERRNIAIVFQSYAIWPHMTVAQNVAFPLKMRRVPRAERRTRVDKVLQLTGMDKWADKSATLLSGGQQQRVALARALVYEPDLLLLDEPLSNLDTQLRTQMRSEIRRLNQELGVTMLFVTHDQDEAFTVADRVGVMAGGKLEQIGTPVEMYDHPKTPYVRDFLGKMLSVEGTLTWSGAEATVRLPSLDGASGGGITPLTGPDLASLDGERVRLFFRPEDVDIEPMPSGALRPNQIAAKVVGEEYLGDHYEYKIDIGGSTGGIAAPRRSGHRVGDTIALQVDPARVSVWAA</sequence>
<dbReference type="InterPro" id="IPR027417">
    <property type="entry name" value="P-loop_NTPase"/>
</dbReference>
<feature type="region of interest" description="Disordered" evidence="5">
    <location>
        <begin position="45"/>
        <end position="72"/>
    </location>
</feature>
<dbReference type="InterPro" id="IPR013611">
    <property type="entry name" value="Transp-assoc_OB_typ2"/>
</dbReference>
<dbReference type="PROSITE" id="PS00211">
    <property type="entry name" value="ABC_TRANSPORTER_1"/>
    <property type="match status" value="1"/>
</dbReference>
<dbReference type="SUPFAM" id="SSF50331">
    <property type="entry name" value="MOP-like"/>
    <property type="match status" value="1"/>
</dbReference>
<evidence type="ECO:0000259" key="6">
    <source>
        <dbReference type="PROSITE" id="PS50893"/>
    </source>
</evidence>
<name>A0A8J3QYI6_9ACTN</name>
<organism evidence="7 8">
    <name type="scientific">Rugosimonospora africana</name>
    <dbReference type="NCBI Taxonomy" id="556532"/>
    <lineage>
        <taxon>Bacteria</taxon>
        <taxon>Bacillati</taxon>
        <taxon>Actinomycetota</taxon>
        <taxon>Actinomycetes</taxon>
        <taxon>Micromonosporales</taxon>
        <taxon>Micromonosporaceae</taxon>
        <taxon>Rugosimonospora</taxon>
    </lineage>
</organism>
<keyword evidence="2" id="KW-0547">Nucleotide-binding</keyword>
<reference evidence="7" key="1">
    <citation type="submission" date="2021-01" db="EMBL/GenBank/DDBJ databases">
        <title>Whole genome shotgun sequence of Rugosimonospora africana NBRC 104875.</title>
        <authorList>
            <person name="Komaki H."/>
            <person name="Tamura T."/>
        </authorList>
    </citation>
    <scope>NUCLEOTIDE SEQUENCE</scope>
    <source>
        <strain evidence="7">NBRC 104875</strain>
    </source>
</reference>
<evidence type="ECO:0000256" key="4">
    <source>
        <dbReference type="ARBA" id="ARBA00066388"/>
    </source>
</evidence>
<dbReference type="InterPro" id="IPR008995">
    <property type="entry name" value="Mo/tungstate-bd_C_term_dom"/>
</dbReference>
<dbReference type="GO" id="GO:0016887">
    <property type="term" value="F:ATP hydrolysis activity"/>
    <property type="evidence" value="ECO:0007669"/>
    <property type="project" value="InterPro"/>
</dbReference>
<dbReference type="FunFam" id="3.40.50.300:FF:000425">
    <property type="entry name" value="Probable ABC transporter, ATP-binding subunit"/>
    <property type="match status" value="1"/>
</dbReference>
<dbReference type="SUPFAM" id="SSF52540">
    <property type="entry name" value="P-loop containing nucleoside triphosphate hydrolases"/>
    <property type="match status" value="1"/>
</dbReference>
<dbReference type="PANTHER" id="PTHR42781:SF4">
    <property type="entry name" value="SPERMIDINE_PUTRESCINE IMPORT ATP-BINDING PROTEIN POTA"/>
    <property type="match status" value="1"/>
</dbReference>
<dbReference type="Pfam" id="PF08402">
    <property type="entry name" value="TOBE_2"/>
    <property type="match status" value="1"/>
</dbReference>
<protein>
    <recommendedName>
        <fullName evidence="4">ABC-type quaternary amine transporter</fullName>
        <ecNumber evidence="4">7.6.2.9</ecNumber>
    </recommendedName>
</protein>
<keyword evidence="3 7" id="KW-0067">ATP-binding</keyword>
<dbReference type="InterPro" id="IPR050093">
    <property type="entry name" value="ABC_SmlMolc_Importer"/>
</dbReference>
<dbReference type="Proteomes" id="UP000642748">
    <property type="component" value="Unassembled WGS sequence"/>
</dbReference>
<gene>
    <name evidence="7" type="ORF">Raf01_79270</name>
</gene>